<dbReference type="AlphaFoldDB" id="X0XPT9"/>
<organism evidence="1">
    <name type="scientific">marine sediment metagenome</name>
    <dbReference type="NCBI Taxonomy" id="412755"/>
    <lineage>
        <taxon>unclassified sequences</taxon>
        <taxon>metagenomes</taxon>
        <taxon>ecological metagenomes</taxon>
    </lineage>
</organism>
<comment type="caution">
    <text evidence="1">The sequence shown here is derived from an EMBL/GenBank/DDBJ whole genome shotgun (WGS) entry which is preliminary data.</text>
</comment>
<reference evidence="1" key="1">
    <citation type="journal article" date="2014" name="Front. Microbiol.">
        <title>High frequency of phylogenetically diverse reductive dehalogenase-homologous genes in deep subseafloor sedimentary metagenomes.</title>
        <authorList>
            <person name="Kawai M."/>
            <person name="Futagami T."/>
            <person name="Toyoda A."/>
            <person name="Takaki Y."/>
            <person name="Nishi S."/>
            <person name="Hori S."/>
            <person name="Arai W."/>
            <person name="Tsubouchi T."/>
            <person name="Morono Y."/>
            <person name="Uchiyama I."/>
            <person name="Ito T."/>
            <person name="Fujiyama A."/>
            <person name="Inagaki F."/>
            <person name="Takami H."/>
        </authorList>
    </citation>
    <scope>NUCLEOTIDE SEQUENCE</scope>
    <source>
        <strain evidence="1">Expedition CK06-06</strain>
    </source>
</reference>
<feature type="non-terminal residue" evidence="1">
    <location>
        <position position="1"/>
    </location>
</feature>
<dbReference type="EMBL" id="BARS01055389">
    <property type="protein sequence ID" value="GAG45189.1"/>
    <property type="molecule type" value="Genomic_DNA"/>
</dbReference>
<evidence type="ECO:0000313" key="1">
    <source>
        <dbReference type="EMBL" id="GAG45189.1"/>
    </source>
</evidence>
<accession>X0XPT9</accession>
<proteinExistence type="predicted"/>
<name>X0XPT9_9ZZZZ</name>
<gene>
    <name evidence="1" type="ORF">S01H1_81784</name>
</gene>
<dbReference type="SUPFAM" id="SSF63825">
    <property type="entry name" value="YWTD domain"/>
    <property type="match status" value="1"/>
</dbReference>
<sequence length="197" mass="21417">YADVKYYNGMFFVPYNLGASLVRAYTYAGGAYAFAGQTAVLGLDSLSLAFHKDQGYMFVANSTNGVRAFSIDGTTFTLIDTYVNPSITNPNAQEVAADYPYVYVRYIDVGNVPYFAVLRFDGTTLVNEYQIRLNVSPYGGIAPINENIFIGQSVPGTTDGALKSIKAFPNFGGEFVTNIQKGSAPLTVNFSDNTTIY</sequence>
<protein>
    <submittedName>
        <fullName evidence="1">Uncharacterized protein</fullName>
    </submittedName>
</protein>